<dbReference type="SMART" id="SM00184">
    <property type="entry name" value="RING"/>
    <property type="match status" value="1"/>
</dbReference>
<accession>A0AAW1XYC9</accession>
<dbReference type="EC" id="2.3.2.27" evidence="5 15"/>
<keyword evidence="11 14" id="KW-0863">Zinc-finger</keyword>
<dbReference type="Pfam" id="PF13639">
    <property type="entry name" value="zf-RING_2"/>
    <property type="match status" value="1"/>
</dbReference>
<keyword evidence="13 15" id="KW-0862">Zinc</keyword>
<dbReference type="InterPro" id="IPR016024">
    <property type="entry name" value="ARM-type_fold"/>
</dbReference>
<comment type="subunit">
    <text evidence="15">Component of the ribosome quality control complex (RQC).</text>
</comment>
<dbReference type="SUPFAM" id="SSF57850">
    <property type="entry name" value="RING/U-box"/>
    <property type="match status" value="1"/>
</dbReference>
<dbReference type="InterPro" id="IPR011016">
    <property type="entry name" value="Znf_RING-CH"/>
</dbReference>
<keyword evidence="9 15" id="KW-0479">Metal-binding</keyword>
<gene>
    <name evidence="18" type="ORF">M0R45_017553</name>
</gene>
<keyword evidence="12 15" id="KW-0833">Ubl conjugation pathway</keyword>
<dbReference type="Pfam" id="PF22999">
    <property type="entry name" value="LTN1_E3_ligase_6th"/>
    <property type="match status" value="1"/>
</dbReference>
<keyword evidence="7" id="KW-0963">Cytoplasm</keyword>
<evidence type="ECO:0000256" key="7">
    <source>
        <dbReference type="ARBA" id="ARBA00022490"/>
    </source>
</evidence>
<evidence type="ECO:0000313" key="19">
    <source>
        <dbReference type="Proteomes" id="UP001457282"/>
    </source>
</evidence>
<keyword evidence="10" id="KW-0677">Repeat</keyword>
<evidence type="ECO:0000256" key="5">
    <source>
        <dbReference type="ARBA" id="ARBA00012483"/>
    </source>
</evidence>
<dbReference type="InterPro" id="IPR054476">
    <property type="entry name" value="Ltn1_N"/>
</dbReference>
<sequence length="1902" mass="212766">MGKQKGDGARSKARPSSSSLAASLLPSGSAASVGFGGYVGGSRLDAPSAGEASSPYLEVDSDLALHLKRLARKDPTTKLKALASLSTLLKEKSTKDIVPVIPQWAFEYKRLVVDYNREVRRATHDTMSNLVTAVGRDLAPQLKSLMGPWWFSQFDPVSEVSQAAKRSFQASFSAPEKRLDALILCTAEVFIYLEENLRLTPQNMSDKGTAFDELQEMHQQVISSSFLALATLLDVLVCLQLERPGTENMADQPKHALKARETAISCAEKLFTAHKYFLDFLKSPSPAIRSATYSVLSSFMKNVPQAFNEGNMKILAAALLGGFQEKDRACHSSMWDAIIMFSNKFPESWISVNVQKIILNRFWDFLRNRCFGSQQISYPSLVLFLDTVPSKAVVAETFFLEFFKNLWAGRNPSHSLNADRLAFFRAFKDCFLWALHNVSRYCNGVDAVGDFRATLVKNVLVKLLWQDYLFSGSSKNKEKTSPGLSADSCESDLASNKKTIETLNMTYPLSYFRELVNCIVGVLSGIYSLDHDLLSAFSAEFQDNCQSLFQHASNLERENECAERVIQFISLLGEHAMQSGESWPLASLVGPMLANSFTLMRSHDSPSCVKILAVAVSVFGPRKIVHELLIHNPCSYSTDGGDKALEEDTFLQMFKEVFVAWCLSGNSCSLSARLDLLLALLDDEYFSDQWDSVIRYATNLEHSGSAPCSLDSDRITILAMLLEKVRNEITNIKVGVSNCTKMGNPDHWHHELLESAAVAVAQSSPPFGSSNSQFLCTVVGGSTKGNQISLVSRDTLILIFEEVFKKLLSFILASSFTWVRDAGSLLTVGANTIGPEFESSVTMFEMAQFSLEVLDGSLFSLKTLGEESGLISVILAAIFLIDWEFLLLLTTIDDASDDKSKEKLKARLGFGESFHAFRCKISNQFWKSLSIHNRKALGNSLIQCMRSAIFNEDDLDTEKFTSLCCLWMLEVLDCLSEDPYEEQNLLDQLFCEGDRWPLWIVPDFSRLEGLLVKDFSADIHDLGHHRFISFIDKMISEIGIDRVVAGYVKYSLPPSEETTNEKLTRSWLAAEILCSWKWPGGSAVDSFLPSLIVYAKNKNFSSQGRLLDFIFNILLDGTLVQGGCAAQNFVYLCPASIDEVEAIEEPFLRALVAFLLTLFNDKIWETEKALKVFELLVDKLYVGEAINEICLRILPLIVNVLIRPLSQRSIRSHDSSGDAQHDSSGENHVQDVVEGWLQKALSFPPLIMWQTGEDMEDWMQLVISCYPFSAVEDIQTPKLERKISSVERKLLLELFRKQRHGAGTSTVINQLPVVQMLLSKLMVISVGYCWKEFDEEDWEFVLSQIRRWLQSVVVMMEEIAENINDTITSSFTSDNLDAVVDNLGKIVFISDPFPIDIAKNALLSFSLSCGPFGRQQAEDANNINPVRTEKWDPIKNRILEGILRLFFCTGIAEAIASSCSDEAAFIVSTSRFEHSYFWELVASSVVNSSTEVIDRAMKSVEFWGLSKGPITSLYSILFSSKTVPLLQFAAYFILSTEPVLSLAIVEEDKSYMDGVSNNEEDLSPLDMSTETNIHLKAEISCMIETLPCDVLEMDLVADQRVHVFLAWSLLLSYLWSLPSSSPARERLVQFVQDSANSAILDCLFQHIPLELWILKKKDEELPADIAEAAAAATRSIRTGSLMFSVQSLWPVEPLKMVSLAGAMFGLMLHILPAYVRQWSSDLRDRSTLAGIESFTRAWCSPHLIADELSQIKKNEIADENFSITVSKSANEVVATYTKDETAMNLVIHLPSSYPLRPVDVDCTRSLGISEVKQRKWLMSMASFVRNQNGALAEAIRIWKRNFDKEFEGVEECPICYSVIHTVNHALPRLACKTCKHKFHSACLYKWFSTSHKSTCPLCQSPF</sequence>
<feature type="compositionally biased region" description="Low complexity" evidence="16">
    <location>
        <begin position="14"/>
        <end position="23"/>
    </location>
</feature>
<reference evidence="18 19" key="1">
    <citation type="journal article" date="2023" name="G3 (Bethesda)">
        <title>A chromosome-length genome assembly and annotation of blackberry (Rubus argutus, cv. 'Hillquist').</title>
        <authorList>
            <person name="Bruna T."/>
            <person name="Aryal R."/>
            <person name="Dudchenko O."/>
            <person name="Sargent D.J."/>
            <person name="Mead D."/>
            <person name="Buti M."/>
            <person name="Cavallini A."/>
            <person name="Hytonen T."/>
            <person name="Andres J."/>
            <person name="Pham M."/>
            <person name="Weisz D."/>
            <person name="Mascagni F."/>
            <person name="Usai G."/>
            <person name="Natali L."/>
            <person name="Bassil N."/>
            <person name="Fernandez G.E."/>
            <person name="Lomsadze A."/>
            <person name="Armour M."/>
            <person name="Olukolu B."/>
            <person name="Poorten T."/>
            <person name="Britton C."/>
            <person name="Davik J."/>
            <person name="Ashrafi H."/>
            <person name="Aiden E.L."/>
            <person name="Borodovsky M."/>
            <person name="Worthington M."/>
        </authorList>
    </citation>
    <scope>NUCLEOTIDE SEQUENCE [LARGE SCALE GENOMIC DNA]</scope>
    <source>
        <strain evidence="18">PI 553951</strain>
    </source>
</reference>
<comment type="pathway">
    <text evidence="3 15">Protein modification; protein ubiquitination.</text>
</comment>
<dbReference type="GO" id="GO:0072344">
    <property type="term" value="P:rescue of stalled ribosome"/>
    <property type="evidence" value="ECO:0007669"/>
    <property type="project" value="UniProtKB-UniRule"/>
</dbReference>
<dbReference type="Gene3D" id="3.30.40.10">
    <property type="entry name" value="Zinc/RING finger domain, C3HC4 (zinc finger)"/>
    <property type="match status" value="1"/>
</dbReference>
<dbReference type="GO" id="GO:1990116">
    <property type="term" value="P:ribosome-associated ubiquitin-dependent protein catabolic process"/>
    <property type="evidence" value="ECO:0007669"/>
    <property type="project" value="UniProtKB-UniRule"/>
</dbReference>
<evidence type="ECO:0000256" key="4">
    <source>
        <dbReference type="ARBA" id="ARBA00007997"/>
    </source>
</evidence>
<dbReference type="SMART" id="SM00744">
    <property type="entry name" value="RINGv"/>
    <property type="match status" value="1"/>
</dbReference>
<dbReference type="GO" id="GO:0005829">
    <property type="term" value="C:cytosol"/>
    <property type="evidence" value="ECO:0007669"/>
    <property type="project" value="UniProtKB-SubCell"/>
</dbReference>
<dbReference type="FunFam" id="3.30.40.10:FF:000038">
    <property type="entry name" value="E3 ubiquitin-protein ligase listerin"/>
    <property type="match status" value="1"/>
</dbReference>
<evidence type="ECO:0000256" key="8">
    <source>
        <dbReference type="ARBA" id="ARBA00022679"/>
    </source>
</evidence>
<dbReference type="InterPro" id="IPR039795">
    <property type="entry name" value="LTN1/Rkr1"/>
</dbReference>
<dbReference type="InterPro" id="IPR013083">
    <property type="entry name" value="Znf_RING/FYVE/PHD"/>
</dbReference>
<dbReference type="InterPro" id="IPR011989">
    <property type="entry name" value="ARM-like"/>
</dbReference>
<evidence type="ECO:0000313" key="18">
    <source>
        <dbReference type="EMBL" id="KAK9940920.1"/>
    </source>
</evidence>
<dbReference type="Proteomes" id="UP001457282">
    <property type="component" value="Unassembled WGS sequence"/>
</dbReference>
<evidence type="ECO:0000256" key="16">
    <source>
        <dbReference type="SAM" id="MobiDB-lite"/>
    </source>
</evidence>
<evidence type="ECO:0000256" key="3">
    <source>
        <dbReference type="ARBA" id="ARBA00004906"/>
    </source>
</evidence>
<comment type="similarity">
    <text evidence="4 15">Belongs to the LTN1 family.</text>
</comment>
<comment type="function">
    <text evidence="15">E3 ubiquitin-protein ligase. Component of the ribosome quality control complex (RQC), a ribosome-associated complex that mediates ubiquitination and extraction of incompletely synthesized nascent chains for proteasomal degradation.</text>
</comment>
<organism evidence="18 19">
    <name type="scientific">Rubus argutus</name>
    <name type="common">Southern blackberry</name>
    <dbReference type="NCBI Taxonomy" id="59490"/>
    <lineage>
        <taxon>Eukaryota</taxon>
        <taxon>Viridiplantae</taxon>
        <taxon>Streptophyta</taxon>
        <taxon>Embryophyta</taxon>
        <taxon>Tracheophyta</taxon>
        <taxon>Spermatophyta</taxon>
        <taxon>Magnoliopsida</taxon>
        <taxon>eudicotyledons</taxon>
        <taxon>Gunneridae</taxon>
        <taxon>Pentapetalae</taxon>
        <taxon>rosids</taxon>
        <taxon>fabids</taxon>
        <taxon>Rosales</taxon>
        <taxon>Rosaceae</taxon>
        <taxon>Rosoideae</taxon>
        <taxon>Rosoideae incertae sedis</taxon>
        <taxon>Rubus</taxon>
    </lineage>
</organism>
<feature type="region of interest" description="Disordered" evidence="16">
    <location>
        <begin position="1"/>
        <end position="23"/>
    </location>
</feature>
<evidence type="ECO:0000259" key="17">
    <source>
        <dbReference type="PROSITE" id="PS50089"/>
    </source>
</evidence>
<evidence type="ECO:0000256" key="11">
    <source>
        <dbReference type="ARBA" id="ARBA00022771"/>
    </source>
</evidence>
<dbReference type="GO" id="GO:0061630">
    <property type="term" value="F:ubiquitin protein ligase activity"/>
    <property type="evidence" value="ECO:0007669"/>
    <property type="project" value="UniProtKB-UniRule"/>
</dbReference>
<dbReference type="Pfam" id="PF23009">
    <property type="entry name" value="UBC_like"/>
    <property type="match status" value="1"/>
</dbReference>
<comment type="subcellular location">
    <subcellularLocation>
        <location evidence="2">Cytoplasm</location>
        <location evidence="2">Cytosol</location>
    </subcellularLocation>
</comment>
<feature type="compositionally biased region" description="Basic and acidic residues" evidence="16">
    <location>
        <begin position="1"/>
        <end position="10"/>
    </location>
</feature>
<evidence type="ECO:0000256" key="14">
    <source>
        <dbReference type="PROSITE-ProRule" id="PRU00175"/>
    </source>
</evidence>
<evidence type="ECO:0000256" key="1">
    <source>
        <dbReference type="ARBA" id="ARBA00000900"/>
    </source>
</evidence>
<dbReference type="PANTHER" id="PTHR12389:SF0">
    <property type="entry name" value="E3 UBIQUITIN-PROTEIN LIGASE LISTERIN"/>
    <property type="match status" value="1"/>
</dbReference>
<dbReference type="SUPFAM" id="SSF48371">
    <property type="entry name" value="ARM repeat"/>
    <property type="match status" value="1"/>
</dbReference>
<evidence type="ECO:0000256" key="9">
    <source>
        <dbReference type="ARBA" id="ARBA00022723"/>
    </source>
</evidence>
<evidence type="ECO:0000256" key="6">
    <source>
        <dbReference type="ARBA" id="ARBA00017157"/>
    </source>
</evidence>
<dbReference type="CDD" id="cd16491">
    <property type="entry name" value="RING-CH-C4HC3_LTN1"/>
    <property type="match status" value="1"/>
</dbReference>
<feature type="domain" description="RING-type" evidence="17">
    <location>
        <begin position="1852"/>
        <end position="1899"/>
    </location>
</feature>
<evidence type="ECO:0000256" key="10">
    <source>
        <dbReference type="ARBA" id="ARBA00022737"/>
    </source>
</evidence>
<dbReference type="GO" id="GO:0008270">
    <property type="term" value="F:zinc ion binding"/>
    <property type="evidence" value="ECO:0007669"/>
    <property type="project" value="UniProtKB-KW"/>
</dbReference>
<proteinExistence type="inferred from homology"/>
<dbReference type="InterPro" id="IPR001841">
    <property type="entry name" value="Znf_RING"/>
</dbReference>
<protein>
    <recommendedName>
        <fullName evidence="6 15">E3 ubiquitin-protein ligase listerin</fullName>
        <ecNumber evidence="5 15">2.3.2.27</ecNumber>
    </recommendedName>
    <alternativeName>
        <fullName evidence="15">RING-type E3 ubiquitin transferase listerin</fullName>
    </alternativeName>
</protein>
<dbReference type="InterPro" id="IPR039804">
    <property type="entry name" value="RING-CH-C4HC3_LTN1"/>
</dbReference>
<dbReference type="Pfam" id="PF22958">
    <property type="entry name" value="Ltn1_1st"/>
    <property type="match status" value="1"/>
</dbReference>
<dbReference type="EMBL" id="JBEDUW010000003">
    <property type="protein sequence ID" value="KAK9940920.1"/>
    <property type="molecule type" value="Genomic_DNA"/>
</dbReference>
<dbReference type="InterPro" id="IPR054477">
    <property type="entry name" value="LTN1_E3_ligase_6th"/>
</dbReference>
<keyword evidence="19" id="KW-1185">Reference proteome</keyword>
<keyword evidence="8 15" id="KW-0808">Transferase</keyword>
<evidence type="ECO:0000256" key="15">
    <source>
        <dbReference type="RuleBase" id="RU367090"/>
    </source>
</evidence>
<dbReference type="GO" id="GO:1990112">
    <property type="term" value="C:RQC complex"/>
    <property type="evidence" value="ECO:0007669"/>
    <property type="project" value="UniProtKB-UniRule"/>
</dbReference>
<dbReference type="GO" id="GO:0043023">
    <property type="term" value="F:ribosomal large subunit binding"/>
    <property type="evidence" value="ECO:0007669"/>
    <property type="project" value="TreeGrafter"/>
</dbReference>
<evidence type="ECO:0000256" key="13">
    <source>
        <dbReference type="ARBA" id="ARBA00022833"/>
    </source>
</evidence>
<comment type="catalytic activity">
    <reaction evidence="1 15">
        <text>S-ubiquitinyl-[E2 ubiquitin-conjugating enzyme]-L-cysteine + [acceptor protein]-L-lysine = [E2 ubiquitin-conjugating enzyme]-L-cysteine + N(6)-ubiquitinyl-[acceptor protein]-L-lysine.</text>
        <dbReference type="EC" id="2.3.2.27"/>
    </reaction>
</comment>
<dbReference type="PANTHER" id="PTHR12389">
    <property type="entry name" value="ZINC FINGER PROTEIN 294"/>
    <property type="match status" value="1"/>
</dbReference>
<dbReference type="PROSITE" id="PS50089">
    <property type="entry name" value="ZF_RING_2"/>
    <property type="match status" value="1"/>
</dbReference>
<dbReference type="Gene3D" id="1.25.10.10">
    <property type="entry name" value="Leucine-rich Repeat Variant"/>
    <property type="match status" value="1"/>
</dbReference>
<name>A0AAW1XYC9_RUBAR</name>
<dbReference type="InterPro" id="IPR054478">
    <property type="entry name" value="LTN1_UBC"/>
</dbReference>
<comment type="caution">
    <text evidence="18">The sequence shown here is derived from an EMBL/GenBank/DDBJ whole genome shotgun (WGS) entry which is preliminary data.</text>
</comment>
<evidence type="ECO:0000256" key="2">
    <source>
        <dbReference type="ARBA" id="ARBA00004514"/>
    </source>
</evidence>
<evidence type="ECO:0000256" key="12">
    <source>
        <dbReference type="ARBA" id="ARBA00022786"/>
    </source>
</evidence>